<keyword evidence="8" id="KW-1185">Reference proteome</keyword>
<dbReference type="PANTHER" id="PTHR40980">
    <property type="entry name" value="PLUG DOMAIN-CONTAINING PROTEIN"/>
    <property type="match status" value="1"/>
</dbReference>
<evidence type="ECO:0000313" key="8">
    <source>
        <dbReference type="Proteomes" id="UP001500101"/>
    </source>
</evidence>
<protein>
    <submittedName>
        <fullName evidence="7">TonB-dependent receptor</fullName>
    </submittedName>
</protein>
<keyword evidence="2 4" id="KW-0472">Membrane</keyword>
<sequence>MVLHAQQAPYGVKGTVVDVQSFEPLAGVTISVANSKLATTTNEKGEFFLALPNDKSAEYLLRATLMGYDGQELTVSLAKNDTEFVSFALKNADAVIEEVVVTRRREKASELAILEERKKSNLMLETIGAQELSRKGVSDAQAALTKMAGVSKQDGAKNVFVRGLGDRYNSTSLNGLPLPSEDPLFKNISLDFFSSDIIQSINVNKTFNAQIAGDVTGANVDIYSKEATGNSFQIGIGSGVNSQTIGKDNFKRIDGTNWIGTVPFGAQPKMTSLTDYNFTNSWNPNAQKNLFNTDFKLLGSRRIMIGSNPLSIFFTASMDSKYRFSEGKIQEPNTAGGLILDQNFIDNGYHVSQTGMLNLKYTWANNNVNFNSLYIHDQKQNLYEFQGMDMGISDFTGDRVHTRRQQVNDNHVFVNQLSSKLAINSKWSADLAAGFNYVLGNEPDRRINRIIERNNGDLVYPRSSSGENERYFGKMNETGIVGKAILNYDLKNGGDLERNISFGYSGNVAERTFKWWEVNHKLLSVSMPSISLDDVESILGANGTGKYYQVETSRGTGSDALLPYYYTGKRRVNSGLASLTYQFTSDLTAVAGFRLDNYFQSVSYETNLTDFASASYNKISKNFFLPSLNLKYTLADNMFLRLAGSKTYTVPQFIELAPVRYRGNNNFTQGNPLLKPSQSYNVDLKWEMYPTLGELISVGVFYKNIQDPIARIEAGGAGTTLSYFNIGKAAMVYGAEVEVKKDLWKSEGSYGENVLSAGANVSYLHSSQELSLEGKKFVKAKDQLEGASPLLVNADVTYKLFTKNVELTPSVVFNYFSDRIYSYGINDYQNIMEKGVPRLDFITQALVNKKIGVNLKIENILNPDRQLSRKIPINNSLIMVEQYKRGIDYTLGISYKF</sequence>
<evidence type="ECO:0000256" key="2">
    <source>
        <dbReference type="ARBA" id="ARBA00023136"/>
    </source>
</evidence>
<organism evidence="7 8">
    <name type="scientific">Sphingobacterium kyonggiense</name>
    <dbReference type="NCBI Taxonomy" id="714075"/>
    <lineage>
        <taxon>Bacteria</taxon>
        <taxon>Pseudomonadati</taxon>
        <taxon>Bacteroidota</taxon>
        <taxon>Sphingobacteriia</taxon>
        <taxon>Sphingobacteriales</taxon>
        <taxon>Sphingobacteriaceae</taxon>
        <taxon>Sphingobacterium</taxon>
    </lineage>
</organism>
<keyword evidence="4" id="KW-0798">TonB box</keyword>
<proteinExistence type="inferred from homology"/>
<evidence type="ECO:0000313" key="7">
    <source>
        <dbReference type="EMBL" id="GAA4148055.1"/>
    </source>
</evidence>
<dbReference type="Gene3D" id="2.170.130.10">
    <property type="entry name" value="TonB-dependent receptor, plug domain"/>
    <property type="match status" value="1"/>
</dbReference>
<gene>
    <name evidence="7" type="ORF">GCM10022216_34590</name>
</gene>
<dbReference type="PANTHER" id="PTHR40980:SF5">
    <property type="entry name" value="TONB-DEPENDENT RECEPTOR"/>
    <property type="match status" value="1"/>
</dbReference>
<keyword evidence="7" id="KW-0675">Receptor</keyword>
<dbReference type="InterPro" id="IPR008969">
    <property type="entry name" value="CarboxyPept-like_regulatory"/>
</dbReference>
<dbReference type="EMBL" id="BAAAZI010000015">
    <property type="protein sequence ID" value="GAA4148055.1"/>
    <property type="molecule type" value="Genomic_DNA"/>
</dbReference>
<dbReference type="SUPFAM" id="SSF49464">
    <property type="entry name" value="Carboxypeptidase regulatory domain-like"/>
    <property type="match status" value="1"/>
</dbReference>
<evidence type="ECO:0000256" key="4">
    <source>
        <dbReference type="RuleBase" id="RU003357"/>
    </source>
</evidence>
<comment type="caution">
    <text evidence="7">The sequence shown here is derived from an EMBL/GenBank/DDBJ whole genome shotgun (WGS) entry which is preliminary data.</text>
</comment>
<evidence type="ECO:0000256" key="1">
    <source>
        <dbReference type="ARBA" id="ARBA00004442"/>
    </source>
</evidence>
<evidence type="ECO:0000259" key="5">
    <source>
        <dbReference type="Pfam" id="PF00593"/>
    </source>
</evidence>
<dbReference type="Proteomes" id="UP001500101">
    <property type="component" value="Unassembled WGS sequence"/>
</dbReference>
<dbReference type="SUPFAM" id="SSF56935">
    <property type="entry name" value="Porins"/>
    <property type="match status" value="1"/>
</dbReference>
<reference evidence="8" key="1">
    <citation type="journal article" date="2019" name="Int. J. Syst. Evol. Microbiol.">
        <title>The Global Catalogue of Microorganisms (GCM) 10K type strain sequencing project: providing services to taxonomists for standard genome sequencing and annotation.</title>
        <authorList>
            <consortium name="The Broad Institute Genomics Platform"/>
            <consortium name="The Broad Institute Genome Sequencing Center for Infectious Disease"/>
            <person name="Wu L."/>
            <person name="Ma J."/>
        </authorList>
    </citation>
    <scope>NUCLEOTIDE SEQUENCE [LARGE SCALE GENOMIC DNA]</scope>
    <source>
        <strain evidence="8">JCM 16704</strain>
    </source>
</reference>
<dbReference type="Gene3D" id="2.40.170.20">
    <property type="entry name" value="TonB-dependent receptor, beta-barrel domain"/>
    <property type="match status" value="1"/>
</dbReference>
<dbReference type="Pfam" id="PF07715">
    <property type="entry name" value="Plug"/>
    <property type="match status" value="1"/>
</dbReference>
<evidence type="ECO:0000259" key="6">
    <source>
        <dbReference type="Pfam" id="PF07715"/>
    </source>
</evidence>
<dbReference type="InterPro" id="IPR037066">
    <property type="entry name" value="Plug_dom_sf"/>
</dbReference>
<feature type="domain" description="TonB-dependent receptor plug" evidence="6">
    <location>
        <begin position="124"/>
        <end position="209"/>
    </location>
</feature>
<comment type="subcellular location">
    <subcellularLocation>
        <location evidence="1 4">Cell outer membrane</location>
    </subcellularLocation>
</comment>
<feature type="domain" description="TonB-dependent receptor-like beta-barrel" evidence="5">
    <location>
        <begin position="350"/>
        <end position="819"/>
    </location>
</feature>
<name>A0ABP7Z6J5_9SPHI</name>
<keyword evidence="3" id="KW-0998">Cell outer membrane</keyword>
<dbReference type="InterPro" id="IPR012910">
    <property type="entry name" value="Plug_dom"/>
</dbReference>
<evidence type="ECO:0000256" key="3">
    <source>
        <dbReference type="ARBA" id="ARBA00023237"/>
    </source>
</evidence>
<dbReference type="InterPro" id="IPR000531">
    <property type="entry name" value="Beta-barrel_TonB"/>
</dbReference>
<dbReference type="Pfam" id="PF13715">
    <property type="entry name" value="CarbopepD_reg_2"/>
    <property type="match status" value="1"/>
</dbReference>
<dbReference type="Pfam" id="PF00593">
    <property type="entry name" value="TonB_dep_Rec_b-barrel"/>
    <property type="match status" value="1"/>
</dbReference>
<accession>A0ABP7Z6J5</accession>
<comment type="similarity">
    <text evidence="4">Belongs to the TonB-dependent receptor family.</text>
</comment>
<dbReference type="Gene3D" id="2.60.40.1120">
    <property type="entry name" value="Carboxypeptidase-like, regulatory domain"/>
    <property type="match status" value="1"/>
</dbReference>
<dbReference type="InterPro" id="IPR036942">
    <property type="entry name" value="Beta-barrel_TonB_sf"/>
</dbReference>